<evidence type="ECO:0000256" key="5">
    <source>
        <dbReference type="ARBA" id="ARBA00022763"/>
    </source>
</evidence>
<keyword evidence="4" id="KW-0547">Nucleotide-binding</keyword>
<keyword evidence="5 9" id="KW-0227">DNA damage</keyword>
<dbReference type="SUPFAM" id="SSF52540">
    <property type="entry name" value="P-loop containing nucleoside triphosphate hydrolases"/>
    <property type="match status" value="2"/>
</dbReference>
<dbReference type="Gene3D" id="3.40.50.300">
    <property type="entry name" value="P-loop containing nucleotide triphosphate hydrolases"/>
    <property type="match status" value="2"/>
</dbReference>
<dbReference type="GO" id="GO:0006310">
    <property type="term" value="P:DNA recombination"/>
    <property type="evidence" value="ECO:0007669"/>
    <property type="project" value="InterPro"/>
</dbReference>
<accession>A0A7Y2LY07</accession>
<comment type="caution">
    <text evidence="11">The sequence shown here is derived from an EMBL/GenBank/DDBJ whole genome shotgun (WGS) entry which is preliminary data.</text>
</comment>
<keyword evidence="12" id="KW-1185">Reference proteome</keyword>
<evidence type="ECO:0000256" key="4">
    <source>
        <dbReference type="ARBA" id="ARBA00022741"/>
    </source>
</evidence>
<dbReference type="PANTHER" id="PTHR11059">
    <property type="entry name" value="DNA REPAIR PROTEIN RECN"/>
    <property type="match status" value="1"/>
</dbReference>
<evidence type="ECO:0000259" key="10">
    <source>
        <dbReference type="Pfam" id="PF02463"/>
    </source>
</evidence>
<dbReference type="RefSeq" id="WP_167039917.1">
    <property type="nucleotide sequence ID" value="NZ_BAAANA010000003.1"/>
</dbReference>
<dbReference type="Proteomes" id="UP000543598">
    <property type="component" value="Unassembled WGS sequence"/>
</dbReference>
<evidence type="ECO:0000256" key="1">
    <source>
        <dbReference type="ARBA" id="ARBA00003618"/>
    </source>
</evidence>
<dbReference type="NCBIfam" id="TIGR00634">
    <property type="entry name" value="recN"/>
    <property type="match status" value="1"/>
</dbReference>
<dbReference type="CDD" id="cd03241">
    <property type="entry name" value="ABC_RecN"/>
    <property type="match status" value="1"/>
</dbReference>
<proteinExistence type="inferred from homology"/>
<evidence type="ECO:0000313" key="11">
    <source>
        <dbReference type="EMBL" id="NNH02687.1"/>
    </source>
</evidence>
<keyword evidence="6" id="KW-0067">ATP-binding</keyword>
<evidence type="ECO:0000256" key="3">
    <source>
        <dbReference type="ARBA" id="ARBA00021315"/>
    </source>
</evidence>
<evidence type="ECO:0000313" key="12">
    <source>
        <dbReference type="Proteomes" id="UP000543598"/>
    </source>
</evidence>
<feature type="domain" description="RecF/RecN/SMC N-terminal" evidence="10">
    <location>
        <begin position="12"/>
        <end position="518"/>
    </location>
</feature>
<evidence type="ECO:0000256" key="7">
    <source>
        <dbReference type="ARBA" id="ARBA00023204"/>
    </source>
</evidence>
<comment type="function">
    <text evidence="1 9">May be involved in recombinational repair of damaged DNA.</text>
</comment>
<keyword evidence="7 9" id="KW-0234">DNA repair</keyword>
<name>A0A7Y2LY07_9MICO</name>
<dbReference type="PANTHER" id="PTHR11059:SF0">
    <property type="entry name" value="DNA REPAIR PROTEIN RECN"/>
    <property type="match status" value="1"/>
</dbReference>
<dbReference type="GO" id="GO:0043590">
    <property type="term" value="C:bacterial nucleoid"/>
    <property type="evidence" value="ECO:0007669"/>
    <property type="project" value="TreeGrafter"/>
</dbReference>
<dbReference type="GO" id="GO:0006281">
    <property type="term" value="P:DNA repair"/>
    <property type="evidence" value="ECO:0007669"/>
    <property type="project" value="UniProtKB-KW"/>
</dbReference>
<dbReference type="GO" id="GO:0009432">
    <property type="term" value="P:SOS response"/>
    <property type="evidence" value="ECO:0007669"/>
    <property type="project" value="TreeGrafter"/>
</dbReference>
<dbReference type="InterPro" id="IPR027417">
    <property type="entry name" value="P-loop_NTPase"/>
</dbReference>
<comment type="similarity">
    <text evidence="2 9">Belongs to the RecN family.</text>
</comment>
<sequence>MIEEMRLRDLGVIAEATLPIGPGFTAITGETGAGKTMVVTGLGLLLGQRADSGAVRSGAPQASVDGVWIVPDDGAVADRVREAGGDVEPLGDGRGELFLGRSISSEGRSRASVGGRAAPAGVLVDLADELVVVHGQSDQLRLRSATAQRDALDRFGGAPVEKALAAYRAEYERWRALDRELTSLAADRDARAREAEDLRAALADIEQADPQPGEDVELAQRAERLANAEELRLAAATAHDALSGEDDAPDAAALVAEARRVLDRGAQRDSALAALAEQAADVGYRIADLAAGLAGYLADLDESGPHELAAVEDRRAVLGGLVRAHGSLDEALALLATGSARLAELDDDGSRIERLTVERADAASALDAAAAALTAVREEAAARLAAAVTDELRALAMPDARVVVAVSAGAETAAGRDDVAILLAPHPGAEPRAVSKGASGGELSRVMLAIEVVIAGVDPVPTFVFDEVDAGIGGAAAIEVGRRLARLAEASQVIAVTHLAQVAAFATNHLSVVKASDGSVTASDVRRLEGADREAEMARLLSGMPDSEAALMHARELLQLASSPAGTARSARR</sequence>
<organism evidence="11 12">
    <name type="scientific">Microbacterium ulmi</name>
    <dbReference type="NCBI Taxonomy" id="179095"/>
    <lineage>
        <taxon>Bacteria</taxon>
        <taxon>Bacillati</taxon>
        <taxon>Actinomycetota</taxon>
        <taxon>Actinomycetes</taxon>
        <taxon>Micrococcales</taxon>
        <taxon>Microbacteriaceae</taxon>
        <taxon>Microbacterium</taxon>
    </lineage>
</organism>
<dbReference type="InterPro" id="IPR003395">
    <property type="entry name" value="RecF/RecN/SMC_N"/>
</dbReference>
<evidence type="ECO:0000256" key="9">
    <source>
        <dbReference type="PIRNR" id="PIRNR003128"/>
    </source>
</evidence>
<dbReference type="InterPro" id="IPR004604">
    <property type="entry name" value="DNA_recomb/repair_RecN"/>
</dbReference>
<protein>
    <recommendedName>
        <fullName evidence="3 9">DNA repair protein RecN</fullName>
    </recommendedName>
    <alternativeName>
        <fullName evidence="8 9">Recombination protein N</fullName>
    </alternativeName>
</protein>
<dbReference type="GO" id="GO:0005524">
    <property type="term" value="F:ATP binding"/>
    <property type="evidence" value="ECO:0007669"/>
    <property type="project" value="UniProtKB-KW"/>
</dbReference>
<dbReference type="EMBL" id="JABEMB010000002">
    <property type="protein sequence ID" value="NNH02687.1"/>
    <property type="molecule type" value="Genomic_DNA"/>
</dbReference>
<evidence type="ECO:0000256" key="6">
    <source>
        <dbReference type="ARBA" id="ARBA00022840"/>
    </source>
</evidence>
<dbReference type="PIRSF" id="PIRSF003128">
    <property type="entry name" value="RecN"/>
    <property type="match status" value="1"/>
</dbReference>
<gene>
    <name evidence="11" type="primary">recN</name>
    <name evidence="11" type="ORF">HLA99_02255</name>
</gene>
<dbReference type="Pfam" id="PF02463">
    <property type="entry name" value="SMC_N"/>
    <property type="match status" value="1"/>
</dbReference>
<evidence type="ECO:0000256" key="2">
    <source>
        <dbReference type="ARBA" id="ARBA00009441"/>
    </source>
</evidence>
<dbReference type="AlphaFoldDB" id="A0A7Y2LY07"/>
<reference evidence="11 12" key="1">
    <citation type="submission" date="2020-05" db="EMBL/GenBank/DDBJ databases">
        <title>MicrobeNet Type strains.</title>
        <authorList>
            <person name="Nicholson A.C."/>
        </authorList>
    </citation>
    <scope>NUCLEOTIDE SEQUENCE [LARGE SCALE GENOMIC DNA]</scope>
    <source>
        <strain evidence="11 12">JCM 14282</strain>
    </source>
</reference>
<evidence type="ECO:0000256" key="8">
    <source>
        <dbReference type="ARBA" id="ARBA00033408"/>
    </source>
</evidence>